<dbReference type="Proteomes" id="UP000613401">
    <property type="component" value="Unassembled WGS sequence"/>
</dbReference>
<protein>
    <submittedName>
        <fullName evidence="7">Putative transcriptional regulatory protein C3C7.04</fullName>
    </submittedName>
</protein>
<evidence type="ECO:0000256" key="5">
    <source>
        <dbReference type="ARBA" id="ARBA00023242"/>
    </source>
</evidence>
<dbReference type="InterPro" id="IPR036864">
    <property type="entry name" value="Zn2-C6_fun-type_DNA-bd_sf"/>
</dbReference>
<reference evidence="7" key="1">
    <citation type="journal article" date="2020" name="Phytopathology">
        <title>Genome sequence and comparative analysis of Colletotrichum gloeosporioides isolated from Liriodendron leaves.</title>
        <authorList>
            <person name="Fu F.F."/>
            <person name="Hao Z."/>
            <person name="Wang P."/>
            <person name="Lu Y."/>
            <person name="Xue L.J."/>
            <person name="Wei G."/>
            <person name="Tian Y."/>
            <person name="Baishi H."/>
            <person name="Xu H."/>
            <person name="Shi J."/>
            <person name="Cheng T."/>
            <person name="Wang G."/>
            <person name="Yi Y."/>
            <person name="Chen J."/>
        </authorList>
    </citation>
    <scope>NUCLEOTIDE SEQUENCE</scope>
    <source>
        <strain evidence="7">Lc1</strain>
    </source>
</reference>
<dbReference type="GO" id="GO:0000981">
    <property type="term" value="F:DNA-binding transcription factor activity, RNA polymerase II-specific"/>
    <property type="evidence" value="ECO:0007669"/>
    <property type="project" value="InterPro"/>
</dbReference>
<dbReference type="GO" id="GO:0006351">
    <property type="term" value="P:DNA-templated transcription"/>
    <property type="evidence" value="ECO:0007669"/>
    <property type="project" value="InterPro"/>
</dbReference>
<dbReference type="GO" id="GO:0000435">
    <property type="term" value="P:positive regulation of transcription from RNA polymerase II promoter by galactose"/>
    <property type="evidence" value="ECO:0007669"/>
    <property type="project" value="TreeGrafter"/>
</dbReference>
<evidence type="ECO:0000256" key="3">
    <source>
        <dbReference type="ARBA" id="ARBA00023125"/>
    </source>
</evidence>
<dbReference type="GO" id="GO:0005634">
    <property type="term" value="C:nucleus"/>
    <property type="evidence" value="ECO:0007669"/>
    <property type="project" value="TreeGrafter"/>
</dbReference>
<dbReference type="PANTHER" id="PTHR47424:SF3">
    <property type="entry name" value="REGULATORY PROTEIN GAL4"/>
    <property type="match status" value="1"/>
</dbReference>
<keyword evidence="8" id="KW-1185">Reference proteome</keyword>
<dbReference type="CDD" id="cd12148">
    <property type="entry name" value="fungal_TF_MHR"/>
    <property type="match status" value="1"/>
</dbReference>
<dbReference type="GO" id="GO:0000978">
    <property type="term" value="F:RNA polymerase II cis-regulatory region sequence-specific DNA binding"/>
    <property type="evidence" value="ECO:0007669"/>
    <property type="project" value="TreeGrafter"/>
</dbReference>
<dbReference type="GeneID" id="69021655"/>
<dbReference type="SMART" id="SM00066">
    <property type="entry name" value="GAL4"/>
    <property type="match status" value="1"/>
</dbReference>
<reference evidence="7" key="2">
    <citation type="submission" date="2020-03" db="EMBL/GenBank/DDBJ databases">
        <authorList>
            <person name="Fu F.-F."/>
            <person name="Chen J."/>
        </authorList>
    </citation>
    <scope>NUCLEOTIDE SEQUENCE</scope>
    <source>
        <strain evidence="7">Lc1</strain>
    </source>
</reference>
<dbReference type="SUPFAM" id="SSF57701">
    <property type="entry name" value="Zn2/Cys6 DNA-binding domain"/>
    <property type="match status" value="1"/>
</dbReference>
<dbReference type="PROSITE" id="PS00463">
    <property type="entry name" value="ZN2_CY6_FUNGAL_1"/>
    <property type="match status" value="1"/>
</dbReference>
<dbReference type="Gene3D" id="4.10.240.10">
    <property type="entry name" value="Zn(2)-C6 fungal-type DNA-binding domain"/>
    <property type="match status" value="1"/>
</dbReference>
<sequence length="721" mass="80178">MADDSAEQPILKRKRISVACNSCRAKKSKCDGKRPVCGRCAGYDYHCSWGNEATHRDASCTPPLTSSEAGNAASPQEIFHRCEKAIRSLAIDVPPEGRAEINQSLSRIQAALFHDSSPGVTTISPSSITVSSPALIQRIQSPRYVGEVSDIHFFNLVRQTAAPRGGDGGAQDDTGEVDNYDIDAPTTMEYLQNPISDMPERSQVHRFLGIYFSTIHVAYPFVEEAPFMDKLKDLQDGNPAPDLTHSWLSLLYALLALGAYYDSFRPDSRPDGSVHQKLFQRSLLLSRHDMLERSLTQVSALLAQCFYLLATSEIDRCWAYLGLAVRLAQSIGLHADIQDHGSSQPISERPQIRSRVWYSLYVLDRLTALQLGRPPAISDHDCHVPIPSRIDGLDPDVNDGKVQEISKEGRAGEYFVRLIEFSSIIGRVLRECYHPRRDIAARLQSTKDCDLLLLTWKQKLPRYLRFDLGHAFEKSITLKRQRNMLAIKFHHLRTLIYRPYLFHTSPEKNLLTQDQSCRSREYGKICATEAQSIASLMHNVTDTMDIVMNYPWWQMISCLVCAGSIMVMAGALIKQDAGDDTTVVALEEDVETCMAVLKALASNSHGANLAWDMMKNIRARCTRASDRPTSDDTTSLPLSAAVQPGQGLSQSTYCSPSDTCAIPLVALDTAHSGFSVEATNGLDISMGFGENVMWPMMMTDTTWPGSFLDMLHPSYGSQENN</sequence>
<organism evidence="7 8">
    <name type="scientific">Colletotrichum gloeosporioides</name>
    <name type="common">Anthracnose fungus</name>
    <name type="synonym">Glomerella cingulata</name>
    <dbReference type="NCBI Taxonomy" id="474922"/>
    <lineage>
        <taxon>Eukaryota</taxon>
        <taxon>Fungi</taxon>
        <taxon>Dikarya</taxon>
        <taxon>Ascomycota</taxon>
        <taxon>Pezizomycotina</taxon>
        <taxon>Sordariomycetes</taxon>
        <taxon>Hypocreomycetidae</taxon>
        <taxon>Glomerellales</taxon>
        <taxon>Glomerellaceae</taxon>
        <taxon>Colletotrichum</taxon>
        <taxon>Colletotrichum gloeosporioides species complex</taxon>
    </lineage>
</organism>
<dbReference type="InterPro" id="IPR051127">
    <property type="entry name" value="Fungal_SecMet_Regulators"/>
</dbReference>
<dbReference type="Pfam" id="PF00172">
    <property type="entry name" value="Zn_clus"/>
    <property type="match status" value="1"/>
</dbReference>
<proteinExistence type="predicted"/>
<keyword evidence="5" id="KW-0539">Nucleus</keyword>
<evidence type="ECO:0000256" key="2">
    <source>
        <dbReference type="ARBA" id="ARBA00023015"/>
    </source>
</evidence>
<dbReference type="RefSeq" id="XP_045270950.1">
    <property type="nucleotide sequence ID" value="XM_045414372.1"/>
</dbReference>
<dbReference type="EMBL" id="WVTB01000006">
    <property type="protein sequence ID" value="KAF3811791.1"/>
    <property type="molecule type" value="Genomic_DNA"/>
</dbReference>
<dbReference type="SMART" id="SM00906">
    <property type="entry name" value="Fungal_trans"/>
    <property type="match status" value="1"/>
</dbReference>
<evidence type="ECO:0000256" key="4">
    <source>
        <dbReference type="ARBA" id="ARBA00023163"/>
    </source>
</evidence>
<keyword evidence="2" id="KW-0805">Transcription regulation</keyword>
<comment type="caution">
    <text evidence="7">The sequence shown here is derived from an EMBL/GenBank/DDBJ whole genome shotgun (WGS) entry which is preliminary data.</text>
</comment>
<accession>A0A8H4FRL1</accession>
<gene>
    <name evidence="7" type="ORF">GCG54_00014544</name>
</gene>
<keyword evidence="3" id="KW-0238">DNA-binding</keyword>
<evidence type="ECO:0000313" key="8">
    <source>
        <dbReference type="Proteomes" id="UP000613401"/>
    </source>
</evidence>
<dbReference type="AlphaFoldDB" id="A0A8H4FRL1"/>
<name>A0A8H4FRL1_COLGL</name>
<dbReference type="GO" id="GO:0008270">
    <property type="term" value="F:zinc ion binding"/>
    <property type="evidence" value="ECO:0007669"/>
    <property type="project" value="InterPro"/>
</dbReference>
<feature type="domain" description="Zn(2)-C6 fungal-type" evidence="6">
    <location>
        <begin position="19"/>
        <end position="49"/>
    </location>
</feature>
<evidence type="ECO:0000313" key="7">
    <source>
        <dbReference type="EMBL" id="KAF3811791.1"/>
    </source>
</evidence>
<dbReference type="PROSITE" id="PS50048">
    <property type="entry name" value="ZN2_CY6_FUNGAL_2"/>
    <property type="match status" value="1"/>
</dbReference>
<keyword evidence="1" id="KW-0479">Metal-binding</keyword>
<dbReference type="InterPro" id="IPR001138">
    <property type="entry name" value="Zn2Cys6_DnaBD"/>
</dbReference>
<keyword evidence="4" id="KW-0804">Transcription</keyword>
<dbReference type="CDD" id="cd00067">
    <property type="entry name" value="GAL4"/>
    <property type="match status" value="1"/>
</dbReference>
<dbReference type="PANTHER" id="PTHR47424">
    <property type="entry name" value="REGULATORY PROTEIN GAL4"/>
    <property type="match status" value="1"/>
</dbReference>
<dbReference type="Pfam" id="PF04082">
    <property type="entry name" value="Fungal_trans"/>
    <property type="match status" value="1"/>
</dbReference>
<dbReference type="InterPro" id="IPR007219">
    <property type="entry name" value="XnlR_reg_dom"/>
</dbReference>
<evidence type="ECO:0000259" key="6">
    <source>
        <dbReference type="PROSITE" id="PS50048"/>
    </source>
</evidence>
<evidence type="ECO:0000256" key="1">
    <source>
        <dbReference type="ARBA" id="ARBA00022723"/>
    </source>
</evidence>